<keyword evidence="3" id="KW-1185">Reference proteome</keyword>
<dbReference type="Proteomes" id="UP000092461">
    <property type="component" value="Unassembled WGS sequence"/>
</dbReference>
<dbReference type="EnsemblMetazoa" id="LLOJ002881-RA">
    <property type="protein sequence ID" value="LLOJ002881-PA"/>
    <property type="gene ID" value="LLOJ002881"/>
</dbReference>
<feature type="signal peptide" evidence="1">
    <location>
        <begin position="1"/>
        <end position="16"/>
    </location>
</feature>
<organism evidence="2 3">
    <name type="scientific">Lutzomyia longipalpis</name>
    <name type="common">Sand fly</name>
    <dbReference type="NCBI Taxonomy" id="7200"/>
    <lineage>
        <taxon>Eukaryota</taxon>
        <taxon>Metazoa</taxon>
        <taxon>Ecdysozoa</taxon>
        <taxon>Arthropoda</taxon>
        <taxon>Hexapoda</taxon>
        <taxon>Insecta</taxon>
        <taxon>Pterygota</taxon>
        <taxon>Neoptera</taxon>
        <taxon>Endopterygota</taxon>
        <taxon>Diptera</taxon>
        <taxon>Nematocera</taxon>
        <taxon>Psychodoidea</taxon>
        <taxon>Psychodidae</taxon>
        <taxon>Lutzomyia</taxon>
        <taxon>Lutzomyia</taxon>
    </lineage>
</organism>
<dbReference type="AlphaFoldDB" id="A0A1B0CEW1"/>
<name>A0A1B0CEW1_LUTLO</name>
<sequence length="109" mass="12325">MEIFIVLGLCFVLYEALDLFQGCYHQYYHRNTTHLPSLASLEDGSSDDVEDSDTKHLLAPSCEASGECGGDWEKSGKFTKVSDRYTVEDECEKTSGNKFKVFLRLMVKV</sequence>
<protein>
    <recommendedName>
        <fullName evidence="4">Secreted protein</fullName>
    </recommendedName>
</protein>
<evidence type="ECO:0000256" key="1">
    <source>
        <dbReference type="SAM" id="SignalP"/>
    </source>
</evidence>
<accession>A0A1B0CEW1</accession>
<reference evidence="2" key="1">
    <citation type="submission" date="2020-05" db="UniProtKB">
        <authorList>
            <consortium name="EnsemblMetazoa"/>
        </authorList>
    </citation>
    <scope>IDENTIFICATION</scope>
    <source>
        <strain evidence="2">Jacobina</strain>
    </source>
</reference>
<keyword evidence="1" id="KW-0732">Signal</keyword>
<proteinExistence type="predicted"/>
<evidence type="ECO:0008006" key="4">
    <source>
        <dbReference type="Google" id="ProtNLM"/>
    </source>
</evidence>
<dbReference type="VEuPathDB" id="VectorBase:LLOJ002881"/>
<evidence type="ECO:0000313" key="3">
    <source>
        <dbReference type="Proteomes" id="UP000092461"/>
    </source>
</evidence>
<dbReference type="EMBL" id="AJWK01009324">
    <property type="status" value="NOT_ANNOTATED_CDS"/>
    <property type="molecule type" value="Genomic_DNA"/>
</dbReference>
<evidence type="ECO:0000313" key="2">
    <source>
        <dbReference type="EnsemblMetazoa" id="LLOJ002881-PA"/>
    </source>
</evidence>
<feature type="chain" id="PRO_5008405771" description="Secreted protein" evidence="1">
    <location>
        <begin position="17"/>
        <end position="109"/>
    </location>
</feature>